<evidence type="ECO:0000313" key="2">
    <source>
        <dbReference type="EMBL" id="GMH94850.1"/>
    </source>
</evidence>
<gene>
    <name evidence="2" type="ORF">TL16_g13018</name>
</gene>
<proteinExistence type="predicted"/>
<organism evidence="2 3">
    <name type="scientific">Triparma laevis f. inornata</name>
    <dbReference type="NCBI Taxonomy" id="1714386"/>
    <lineage>
        <taxon>Eukaryota</taxon>
        <taxon>Sar</taxon>
        <taxon>Stramenopiles</taxon>
        <taxon>Ochrophyta</taxon>
        <taxon>Bolidophyceae</taxon>
        <taxon>Parmales</taxon>
        <taxon>Triparmaceae</taxon>
        <taxon>Triparma</taxon>
    </lineage>
</organism>
<dbReference type="Proteomes" id="UP001162640">
    <property type="component" value="Unassembled WGS sequence"/>
</dbReference>
<comment type="caution">
    <text evidence="2">The sequence shown here is derived from an EMBL/GenBank/DDBJ whole genome shotgun (WGS) entry which is preliminary data.</text>
</comment>
<feature type="non-terminal residue" evidence="2">
    <location>
        <position position="84"/>
    </location>
</feature>
<accession>A0A9W7EY99</accession>
<evidence type="ECO:0000313" key="3">
    <source>
        <dbReference type="Proteomes" id="UP001162640"/>
    </source>
</evidence>
<dbReference type="EMBL" id="BLQM01000576">
    <property type="protein sequence ID" value="GMH94850.1"/>
    <property type="molecule type" value="Genomic_DNA"/>
</dbReference>
<name>A0A9W7EY99_9STRA</name>
<sequence>MGPKKKGKKSKAELEAEKAAAELEAERATAEAEKKRVADELAAEEAAKKKKEDQIEYRTDELDRLKKSYETMLPIIEKRVVKLE</sequence>
<keyword evidence="1" id="KW-0175">Coiled coil</keyword>
<feature type="coiled-coil region" evidence="1">
    <location>
        <begin position="4"/>
        <end position="54"/>
    </location>
</feature>
<reference evidence="3" key="1">
    <citation type="journal article" date="2023" name="Commun. Biol.">
        <title>Genome analysis of Parmales, the sister group of diatoms, reveals the evolutionary specialization of diatoms from phago-mixotrophs to photoautotrophs.</title>
        <authorList>
            <person name="Ban H."/>
            <person name="Sato S."/>
            <person name="Yoshikawa S."/>
            <person name="Yamada K."/>
            <person name="Nakamura Y."/>
            <person name="Ichinomiya M."/>
            <person name="Sato N."/>
            <person name="Blanc-Mathieu R."/>
            <person name="Endo H."/>
            <person name="Kuwata A."/>
            <person name="Ogata H."/>
        </authorList>
    </citation>
    <scope>NUCLEOTIDE SEQUENCE [LARGE SCALE GENOMIC DNA]</scope>
</reference>
<evidence type="ECO:0000256" key="1">
    <source>
        <dbReference type="SAM" id="Coils"/>
    </source>
</evidence>
<dbReference type="AlphaFoldDB" id="A0A9W7EY99"/>
<protein>
    <submittedName>
        <fullName evidence="2">Uncharacterized protein</fullName>
    </submittedName>
</protein>